<dbReference type="AlphaFoldDB" id="A0A9W7F277"/>
<accession>A0A9W7F277</accession>
<feature type="signal peptide" evidence="1">
    <location>
        <begin position="1"/>
        <end position="16"/>
    </location>
</feature>
<protein>
    <submittedName>
        <fullName evidence="2">Uncharacterized protein</fullName>
    </submittedName>
</protein>
<evidence type="ECO:0000313" key="3">
    <source>
        <dbReference type="Proteomes" id="UP001165160"/>
    </source>
</evidence>
<keyword evidence="3" id="KW-1185">Reference proteome</keyword>
<comment type="caution">
    <text evidence="2">The sequence shown here is derived from an EMBL/GenBank/DDBJ whole genome shotgun (WGS) entry which is preliminary data.</text>
</comment>
<name>A0A9W7F277_9STRA</name>
<dbReference type="Proteomes" id="UP001165160">
    <property type="component" value="Unassembled WGS sequence"/>
</dbReference>
<proteinExistence type="predicted"/>
<evidence type="ECO:0000313" key="2">
    <source>
        <dbReference type="EMBL" id="GMI00925.1"/>
    </source>
</evidence>
<keyword evidence="1" id="KW-0732">Signal</keyword>
<feature type="chain" id="PRO_5040981285" evidence="1">
    <location>
        <begin position="17"/>
        <end position="388"/>
    </location>
</feature>
<gene>
    <name evidence="2" type="ORF">TrVE_jg7304</name>
</gene>
<evidence type="ECO:0000256" key="1">
    <source>
        <dbReference type="SAM" id="SignalP"/>
    </source>
</evidence>
<sequence length="388" mass="42517">MLLLILALAYLPAITGFTIPDQENWKCDDSVNFVDGISYNQISLTDGCMPDASGAMVCDANPVYVPLVAPFHSTDAATYYCQSLCSSAEEMANIGLTSSTSCSPCTGFFFQRHTNGHEICGFYTADMNDQYLEFSNHGHDDGSRVCVKSKFQIAFTVPSAMTEEESHLVSQHIVAKELAWPDCSLNEEFTALTTTDDSTTSQTLKFRVDTASVPLAASDMLDAVHDFFGLIEVGALTECHGHCGPFGDGPCGQQPDLVWYCEGCNCKDYNDRDESSDVSGLIEVGGHRLRLLQASLPDTESDVGIVDSCLEGYDCEAFNLSPKSEISSYCEGVECDKWECCNFDPDFECEIDEDCPQDYMCDKSPPPSSLRRKLFGNLEIATGRCTQE</sequence>
<dbReference type="EMBL" id="BRXX01000253">
    <property type="protein sequence ID" value="GMI00925.1"/>
    <property type="molecule type" value="Genomic_DNA"/>
</dbReference>
<organism evidence="2 3">
    <name type="scientific">Triparma verrucosa</name>
    <dbReference type="NCBI Taxonomy" id="1606542"/>
    <lineage>
        <taxon>Eukaryota</taxon>
        <taxon>Sar</taxon>
        <taxon>Stramenopiles</taxon>
        <taxon>Ochrophyta</taxon>
        <taxon>Bolidophyceae</taxon>
        <taxon>Parmales</taxon>
        <taxon>Triparmaceae</taxon>
        <taxon>Triparma</taxon>
    </lineage>
</organism>
<reference evidence="3" key="1">
    <citation type="journal article" date="2023" name="Commun. Biol.">
        <title>Genome analysis of Parmales, the sister group of diatoms, reveals the evolutionary specialization of diatoms from phago-mixotrophs to photoautotrophs.</title>
        <authorList>
            <person name="Ban H."/>
            <person name="Sato S."/>
            <person name="Yoshikawa S."/>
            <person name="Yamada K."/>
            <person name="Nakamura Y."/>
            <person name="Ichinomiya M."/>
            <person name="Sato N."/>
            <person name="Blanc-Mathieu R."/>
            <person name="Endo H."/>
            <person name="Kuwata A."/>
            <person name="Ogata H."/>
        </authorList>
    </citation>
    <scope>NUCLEOTIDE SEQUENCE [LARGE SCALE GENOMIC DNA]</scope>
    <source>
        <strain evidence="3">NIES 3699</strain>
    </source>
</reference>